<keyword evidence="6" id="KW-1185">Reference proteome</keyword>
<feature type="domain" description="B30.2/SPRY" evidence="3">
    <location>
        <begin position="184"/>
        <end position="379"/>
    </location>
</feature>
<dbReference type="InterPro" id="IPR013144">
    <property type="entry name" value="CRA_dom"/>
</dbReference>
<organism evidence="5 6">
    <name type="scientific">Xylaria bambusicola</name>
    <dbReference type="NCBI Taxonomy" id="326684"/>
    <lineage>
        <taxon>Eukaryota</taxon>
        <taxon>Fungi</taxon>
        <taxon>Dikarya</taxon>
        <taxon>Ascomycota</taxon>
        <taxon>Pezizomycotina</taxon>
        <taxon>Sordariomycetes</taxon>
        <taxon>Xylariomycetidae</taxon>
        <taxon>Xylariales</taxon>
        <taxon>Xylariaceae</taxon>
        <taxon>Xylaria</taxon>
    </lineage>
</organism>
<dbReference type="InterPro" id="IPR024964">
    <property type="entry name" value="CTLH/CRA"/>
</dbReference>
<feature type="domain" description="CTLH" evidence="4">
    <location>
        <begin position="505"/>
        <end position="555"/>
    </location>
</feature>
<comment type="function">
    <text evidence="1">Involved in the proteasome-dependent degradation of fructose-1,6-bisphosphatase.</text>
</comment>
<dbReference type="SUPFAM" id="SSF49899">
    <property type="entry name" value="Concanavalin A-like lectins/glucanases"/>
    <property type="match status" value="1"/>
</dbReference>
<evidence type="ECO:0008006" key="7">
    <source>
        <dbReference type="Google" id="ProtNLM"/>
    </source>
</evidence>
<feature type="region of interest" description="Disordered" evidence="2">
    <location>
        <begin position="148"/>
        <end position="181"/>
    </location>
</feature>
<dbReference type="InterPro" id="IPR006595">
    <property type="entry name" value="CTLH_C"/>
</dbReference>
<dbReference type="Pfam" id="PF10607">
    <property type="entry name" value="CTLH"/>
    <property type="match status" value="1"/>
</dbReference>
<sequence length="715" mass="79216">MANSFSHGSSGMNPDGTYPSFVPRVGSSFTSVVSGSNLTLASPSIRSNRVSYLLNPASESTSDLYSTLPSSRSSMLDTERTDHTPDGGISSMATRPPQLPSFSRAFEMFMPRGGIEELWNMGQDNTGFFTPSYLKGSTYITKLEEFHREKEAQNDSQQSSGGSLSVVSPDSPSNKTPSSHLGMTYDLIERIPPLDHTSSVAPLPTRWNIKDKFGAIEVSANGLEVKYNPTLRTTRELDHESCAIRADHPMPTQAGIYYYEVTLLSKRRDESTTVCLGFLPKNVSLARPPGWEPDSYGYHGNDGEIYTGGNVGKKYKDTTFSAGDVIGCGVNFRTGQAFFTKNGANLGTAFRDIKGKQYPVVGLKKAGELIRVNFGQNPFVFKIDQVIEVGEETMTRIFTTVVREQAIIKQAIARTSVERLVSSRMNETELIQQLVLQFLQHDGYVETAREFAQEIHAEQHALNSGPNVPVMNVNIKDDDDAHQRQRMLAHHSACKAQIINYQSGIRRAVLEGDIDRALALTNTHYARVLKNNQDVYFKLKCRKFIEMIRRAAENSHGIGKGRNGHPYDDNPNEMDVDENDLSDTLEDESMESQTDPGPLLKETIAYGQALQAEFRDDKRREINKALNDIFALLAYPNPLQVKEVAHMLDRKGRVAVAEELNSAILSSLGKSSRSALENLYGQTSVLLDYLREDGGPASLVSIQSVIDEIPKSQPF</sequence>
<evidence type="ECO:0000259" key="3">
    <source>
        <dbReference type="PROSITE" id="PS50188"/>
    </source>
</evidence>
<dbReference type="InterPro" id="IPR006594">
    <property type="entry name" value="LisH"/>
</dbReference>
<dbReference type="PROSITE" id="PS50896">
    <property type="entry name" value="LISH"/>
    <property type="match status" value="1"/>
</dbReference>
<dbReference type="Pfam" id="PF00622">
    <property type="entry name" value="SPRY"/>
    <property type="match status" value="1"/>
</dbReference>
<dbReference type="Gene3D" id="2.60.120.920">
    <property type="match status" value="1"/>
</dbReference>
<dbReference type="AlphaFoldDB" id="A0AAN7UKP7"/>
<dbReference type="EMBL" id="JAWHQM010000040">
    <property type="protein sequence ID" value="KAK5634375.1"/>
    <property type="molecule type" value="Genomic_DNA"/>
</dbReference>
<feature type="compositionally biased region" description="Polar residues" evidence="2">
    <location>
        <begin position="60"/>
        <end position="76"/>
    </location>
</feature>
<feature type="region of interest" description="Disordered" evidence="2">
    <location>
        <begin position="556"/>
        <end position="579"/>
    </location>
</feature>
<dbReference type="SMART" id="SM00668">
    <property type="entry name" value="CTLH"/>
    <property type="match status" value="1"/>
</dbReference>
<dbReference type="InterPro" id="IPR043136">
    <property type="entry name" value="B30.2/SPRY_sf"/>
</dbReference>
<dbReference type="PANTHER" id="PTHR12864">
    <property type="entry name" value="RAN BINDING PROTEIN 9-RELATED"/>
    <property type="match status" value="1"/>
</dbReference>
<feature type="compositionally biased region" description="Acidic residues" evidence="2">
    <location>
        <begin position="570"/>
        <end position="579"/>
    </location>
</feature>
<dbReference type="PROSITE" id="PS50188">
    <property type="entry name" value="B302_SPRY"/>
    <property type="match status" value="1"/>
</dbReference>
<feature type="compositionally biased region" description="Low complexity" evidence="2">
    <location>
        <begin position="155"/>
        <end position="173"/>
    </location>
</feature>
<dbReference type="InterPro" id="IPR003877">
    <property type="entry name" value="SPRY_dom"/>
</dbReference>
<dbReference type="InterPro" id="IPR013320">
    <property type="entry name" value="ConA-like_dom_sf"/>
</dbReference>
<dbReference type="Pfam" id="PF08513">
    <property type="entry name" value="LisH"/>
    <property type="match status" value="1"/>
</dbReference>
<reference evidence="5 6" key="1">
    <citation type="submission" date="2023-10" db="EMBL/GenBank/DDBJ databases">
        <title>Draft genome sequence of Xylaria bambusicola isolate GMP-LS, the root and basal stem rot pathogen of sugarcane in Indonesia.</title>
        <authorList>
            <person name="Selvaraj P."/>
            <person name="Muralishankar V."/>
            <person name="Muruganantham S."/>
            <person name="Sp S."/>
            <person name="Haryani S."/>
            <person name="Lau K.J.X."/>
            <person name="Naqvi N.I."/>
        </authorList>
    </citation>
    <scope>NUCLEOTIDE SEQUENCE [LARGE SCALE GENOMIC DNA]</scope>
    <source>
        <strain evidence="5">GMP-LS</strain>
    </source>
</reference>
<evidence type="ECO:0000256" key="2">
    <source>
        <dbReference type="SAM" id="MobiDB-lite"/>
    </source>
</evidence>
<feature type="region of interest" description="Disordered" evidence="2">
    <location>
        <begin position="60"/>
        <end position="97"/>
    </location>
</feature>
<dbReference type="InterPro" id="IPR050618">
    <property type="entry name" value="Ubq-SigPath_Reg"/>
</dbReference>
<dbReference type="PROSITE" id="PS50897">
    <property type="entry name" value="CTLH"/>
    <property type="match status" value="1"/>
</dbReference>
<evidence type="ECO:0000313" key="5">
    <source>
        <dbReference type="EMBL" id="KAK5634375.1"/>
    </source>
</evidence>
<dbReference type="SMART" id="SM00667">
    <property type="entry name" value="LisH"/>
    <property type="match status" value="1"/>
</dbReference>
<evidence type="ECO:0000259" key="4">
    <source>
        <dbReference type="PROSITE" id="PS50897"/>
    </source>
</evidence>
<comment type="caution">
    <text evidence="5">The sequence shown here is derived from an EMBL/GenBank/DDBJ whole genome shotgun (WGS) entry which is preliminary data.</text>
</comment>
<gene>
    <name evidence="5" type="ORF">RRF57_010089</name>
</gene>
<dbReference type="InterPro" id="IPR001870">
    <property type="entry name" value="B30.2/SPRY"/>
</dbReference>
<accession>A0AAN7UKP7</accession>
<proteinExistence type="predicted"/>
<name>A0AAN7UKP7_9PEZI</name>
<evidence type="ECO:0000256" key="1">
    <source>
        <dbReference type="ARBA" id="ARBA00002343"/>
    </source>
</evidence>
<evidence type="ECO:0000313" key="6">
    <source>
        <dbReference type="Proteomes" id="UP001305414"/>
    </source>
</evidence>
<dbReference type="Proteomes" id="UP001305414">
    <property type="component" value="Unassembled WGS sequence"/>
</dbReference>
<dbReference type="SMART" id="SM00449">
    <property type="entry name" value="SPRY"/>
    <property type="match status" value="1"/>
</dbReference>
<protein>
    <recommendedName>
        <fullName evidence="7">Protein SSH4</fullName>
    </recommendedName>
</protein>
<dbReference type="SMART" id="SM00757">
    <property type="entry name" value="CRA"/>
    <property type="match status" value="1"/>
</dbReference>